<dbReference type="EMBL" id="KQ241647">
    <property type="protein sequence ID" value="KNC86540.1"/>
    <property type="molecule type" value="Genomic_DNA"/>
</dbReference>
<proteinExistence type="predicted"/>
<sequence>MSYDEPTTYLIALDPEESNPSTIVHSAHAVGRDHDGRKTYDRRIDKSGPRHDMSDYRYMSKNSDKHSRSDSNRGYRTREERYNSNNRYQYRYDSYDDND</sequence>
<evidence type="ECO:0000256" key="1">
    <source>
        <dbReference type="SAM" id="MobiDB-lite"/>
    </source>
</evidence>
<feature type="region of interest" description="Disordered" evidence="1">
    <location>
        <begin position="1"/>
        <end position="99"/>
    </location>
</feature>
<feature type="compositionally biased region" description="Low complexity" evidence="1">
    <location>
        <begin position="83"/>
        <end position="92"/>
    </location>
</feature>
<dbReference type="AlphaFoldDB" id="A0A0L0GC21"/>
<dbReference type="RefSeq" id="XP_014160442.1">
    <property type="nucleotide sequence ID" value="XM_014304967.1"/>
</dbReference>
<organism evidence="2 3">
    <name type="scientific">Sphaeroforma arctica JP610</name>
    <dbReference type="NCBI Taxonomy" id="667725"/>
    <lineage>
        <taxon>Eukaryota</taxon>
        <taxon>Ichthyosporea</taxon>
        <taxon>Ichthyophonida</taxon>
        <taxon>Sphaeroforma</taxon>
    </lineage>
</organism>
<feature type="compositionally biased region" description="Basic and acidic residues" evidence="1">
    <location>
        <begin position="62"/>
        <end position="82"/>
    </location>
</feature>
<feature type="compositionally biased region" description="Basic and acidic residues" evidence="1">
    <location>
        <begin position="30"/>
        <end position="55"/>
    </location>
</feature>
<evidence type="ECO:0000313" key="2">
    <source>
        <dbReference type="EMBL" id="KNC86540.1"/>
    </source>
</evidence>
<name>A0A0L0GC21_9EUKA</name>
<keyword evidence="3" id="KW-1185">Reference proteome</keyword>
<dbReference type="GeneID" id="25901817"/>
<reference evidence="2 3" key="1">
    <citation type="submission" date="2011-02" db="EMBL/GenBank/DDBJ databases">
        <title>The Genome Sequence of Sphaeroforma arctica JP610.</title>
        <authorList>
            <consortium name="The Broad Institute Genome Sequencing Platform"/>
            <person name="Russ C."/>
            <person name="Cuomo C."/>
            <person name="Young S.K."/>
            <person name="Zeng Q."/>
            <person name="Gargeya S."/>
            <person name="Alvarado L."/>
            <person name="Berlin A."/>
            <person name="Chapman S.B."/>
            <person name="Chen Z."/>
            <person name="Freedman E."/>
            <person name="Gellesch M."/>
            <person name="Goldberg J."/>
            <person name="Griggs A."/>
            <person name="Gujja S."/>
            <person name="Heilman E."/>
            <person name="Heiman D."/>
            <person name="Howarth C."/>
            <person name="Mehta T."/>
            <person name="Neiman D."/>
            <person name="Pearson M."/>
            <person name="Roberts A."/>
            <person name="Saif S."/>
            <person name="Shea T."/>
            <person name="Shenoy N."/>
            <person name="Sisk P."/>
            <person name="Stolte C."/>
            <person name="Sykes S."/>
            <person name="White J."/>
            <person name="Yandava C."/>
            <person name="Burger G."/>
            <person name="Gray M.W."/>
            <person name="Holland P.W.H."/>
            <person name="King N."/>
            <person name="Lang F.B.F."/>
            <person name="Roger A.J."/>
            <person name="Ruiz-Trillo I."/>
            <person name="Haas B."/>
            <person name="Nusbaum C."/>
            <person name="Birren B."/>
        </authorList>
    </citation>
    <scope>NUCLEOTIDE SEQUENCE [LARGE SCALE GENOMIC DNA]</scope>
    <source>
        <strain evidence="2 3">JP610</strain>
    </source>
</reference>
<protein>
    <submittedName>
        <fullName evidence="2">Uncharacterized protein</fullName>
    </submittedName>
</protein>
<evidence type="ECO:0000313" key="3">
    <source>
        <dbReference type="Proteomes" id="UP000054560"/>
    </source>
</evidence>
<dbReference type="Proteomes" id="UP000054560">
    <property type="component" value="Unassembled WGS sequence"/>
</dbReference>
<accession>A0A0L0GC21</accession>
<gene>
    <name evidence="2" type="ORF">SARC_01313</name>
</gene>